<comment type="caution">
    <text evidence="6">The sequence shown here is derived from an EMBL/GenBank/DDBJ whole genome shotgun (WGS) entry which is preliminary data.</text>
</comment>
<gene>
    <name evidence="6" type="ORF">PMEA_00025755</name>
</gene>
<feature type="compositionally biased region" description="Acidic residues" evidence="3">
    <location>
        <begin position="21"/>
        <end position="36"/>
    </location>
</feature>
<dbReference type="Pfam" id="PF13613">
    <property type="entry name" value="HTH_Tnp_4"/>
    <property type="match status" value="1"/>
</dbReference>
<feature type="non-terminal residue" evidence="6">
    <location>
        <position position="1"/>
    </location>
</feature>
<feature type="domain" description="DDE Tnp4" evidence="4">
    <location>
        <begin position="225"/>
        <end position="271"/>
    </location>
</feature>
<reference evidence="6 7" key="1">
    <citation type="submission" date="2022-05" db="EMBL/GenBank/DDBJ databases">
        <authorList>
            <consortium name="Genoscope - CEA"/>
            <person name="William W."/>
        </authorList>
    </citation>
    <scope>NUCLEOTIDE SEQUENCE [LARGE SCALE GENOMIC DNA]</scope>
</reference>
<dbReference type="Proteomes" id="UP001159428">
    <property type="component" value="Unassembled WGS sequence"/>
</dbReference>
<dbReference type="PANTHER" id="PTHR23080">
    <property type="entry name" value="THAP DOMAIN PROTEIN"/>
    <property type="match status" value="1"/>
</dbReference>
<evidence type="ECO:0000256" key="2">
    <source>
        <dbReference type="ARBA" id="ARBA00022723"/>
    </source>
</evidence>
<dbReference type="AlphaFoldDB" id="A0AAU9VZY1"/>
<accession>A0AAU9VZY1</accession>
<evidence type="ECO:0000313" key="7">
    <source>
        <dbReference type="Proteomes" id="UP001159428"/>
    </source>
</evidence>
<proteinExistence type="predicted"/>
<evidence type="ECO:0000256" key="1">
    <source>
        <dbReference type="ARBA" id="ARBA00001968"/>
    </source>
</evidence>
<dbReference type="EMBL" id="CALNXJ010000005">
    <property type="protein sequence ID" value="CAH3040143.1"/>
    <property type="molecule type" value="Genomic_DNA"/>
</dbReference>
<protein>
    <recommendedName>
        <fullName evidence="8">DDE Tnp4 domain-containing protein</fullName>
    </recommendedName>
</protein>
<evidence type="ECO:0000259" key="5">
    <source>
        <dbReference type="Pfam" id="PF13613"/>
    </source>
</evidence>
<evidence type="ECO:0000256" key="3">
    <source>
        <dbReference type="SAM" id="MobiDB-lite"/>
    </source>
</evidence>
<comment type="cofactor">
    <cofactor evidence="1">
        <name>a divalent metal cation</name>
        <dbReference type="ChEBI" id="CHEBI:60240"/>
    </cofactor>
</comment>
<sequence length="273" mass="30911">EESPETVARSAVEKLNASRQEEEEATDTASEGEGEETFTLSGLTLTSRKTQTQEDDFCDEIMDISHRIPCLHSFSVYHLLSKCTTLAKEEKLFTHFTGFNSYVDFMNVLKFLLPNLDRKNLIYWGSEAGKSSVIDIEKLFDEGETEGENDGFERESTMTRLSAYKLSVEDEFLMLLMKLRMGLSNIDSAERFCVSEITVNNINLTWVNFVYTEFIKKYPNNIVIVDATELKIQVPSSLQKHSETYSTYKSHTTFKSLIGVDPNGGVTVICVPP</sequence>
<evidence type="ECO:0000313" key="6">
    <source>
        <dbReference type="EMBL" id="CAH3040143.1"/>
    </source>
</evidence>
<feature type="domain" description="Transposase Helix-turn-helix" evidence="5">
    <location>
        <begin position="165"/>
        <end position="213"/>
    </location>
</feature>
<organism evidence="6 7">
    <name type="scientific">Pocillopora meandrina</name>
    <dbReference type="NCBI Taxonomy" id="46732"/>
    <lineage>
        <taxon>Eukaryota</taxon>
        <taxon>Metazoa</taxon>
        <taxon>Cnidaria</taxon>
        <taxon>Anthozoa</taxon>
        <taxon>Hexacorallia</taxon>
        <taxon>Scleractinia</taxon>
        <taxon>Astrocoeniina</taxon>
        <taxon>Pocilloporidae</taxon>
        <taxon>Pocillopora</taxon>
    </lineage>
</organism>
<feature type="region of interest" description="Disordered" evidence="3">
    <location>
        <begin position="1"/>
        <end position="37"/>
    </location>
</feature>
<dbReference type="InterPro" id="IPR027806">
    <property type="entry name" value="HARBI1_dom"/>
</dbReference>
<evidence type="ECO:0000259" key="4">
    <source>
        <dbReference type="Pfam" id="PF13359"/>
    </source>
</evidence>
<evidence type="ECO:0008006" key="8">
    <source>
        <dbReference type="Google" id="ProtNLM"/>
    </source>
</evidence>
<keyword evidence="2" id="KW-0479">Metal-binding</keyword>
<name>A0AAU9VZY1_9CNID</name>
<dbReference type="Pfam" id="PF13359">
    <property type="entry name" value="DDE_Tnp_4"/>
    <property type="match status" value="1"/>
</dbReference>
<dbReference type="GO" id="GO:0046872">
    <property type="term" value="F:metal ion binding"/>
    <property type="evidence" value="ECO:0007669"/>
    <property type="project" value="UniProtKB-KW"/>
</dbReference>
<keyword evidence="7" id="KW-1185">Reference proteome</keyword>
<dbReference type="InterPro" id="IPR027805">
    <property type="entry name" value="Transposase_HTH_dom"/>
</dbReference>